<dbReference type="Pfam" id="PF00583">
    <property type="entry name" value="Acetyltransf_1"/>
    <property type="match status" value="1"/>
</dbReference>
<organism evidence="2 3">
    <name type="scientific">Samsonia erythrinae</name>
    <dbReference type="NCBI Taxonomy" id="160434"/>
    <lineage>
        <taxon>Bacteria</taxon>
        <taxon>Pseudomonadati</taxon>
        <taxon>Pseudomonadota</taxon>
        <taxon>Gammaproteobacteria</taxon>
        <taxon>Enterobacterales</taxon>
        <taxon>Pectobacteriaceae</taxon>
        <taxon>Samsonia</taxon>
    </lineage>
</organism>
<evidence type="ECO:0000313" key="3">
    <source>
        <dbReference type="Proteomes" id="UP000295433"/>
    </source>
</evidence>
<reference evidence="2 3" key="1">
    <citation type="submission" date="2019-03" db="EMBL/GenBank/DDBJ databases">
        <title>Genomic Encyclopedia of Type Strains, Phase IV (KMG-IV): sequencing the most valuable type-strain genomes for metagenomic binning, comparative biology and taxonomic classification.</title>
        <authorList>
            <person name="Goeker M."/>
        </authorList>
    </citation>
    <scope>NUCLEOTIDE SEQUENCE [LARGE SCALE GENOMIC DNA]</scope>
    <source>
        <strain evidence="2 3">DSM 16730</strain>
    </source>
</reference>
<accession>A0A4R3VRX5</accession>
<gene>
    <name evidence="2" type="ORF">EDC54_102319</name>
</gene>
<keyword evidence="3" id="KW-1185">Reference proteome</keyword>
<protein>
    <submittedName>
        <fullName evidence="2">Putative acetyltransferase</fullName>
    </submittedName>
</protein>
<dbReference type="InterPro" id="IPR000182">
    <property type="entry name" value="GNAT_dom"/>
</dbReference>
<comment type="caution">
    <text evidence="2">The sequence shown here is derived from an EMBL/GenBank/DDBJ whole genome shotgun (WGS) entry which is preliminary data.</text>
</comment>
<dbReference type="InterPro" id="IPR016181">
    <property type="entry name" value="Acyl_CoA_acyltransferase"/>
</dbReference>
<dbReference type="CDD" id="cd04301">
    <property type="entry name" value="NAT_SF"/>
    <property type="match status" value="1"/>
</dbReference>
<dbReference type="RefSeq" id="WP_132454223.1">
    <property type="nucleotide sequence ID" value="NZ_JAWIZJ010000002.1"/>
</dbReference>
<dbReference type="EMBL" id="SMBY01000002">
    <property type="protein sequence ID" value="TCV07751.1"/>
    <property type="molecule type" value="Genomic_DNA"/>
</dbReference>
<keyword evidence="2" id="KW-0808">Transferase</keyword>
<dbReference type="SUPFAM" id="SSF55729">
    <property type="entry name" value="Acyl-CoA N-acyltransferases (Nat)"/>
    <property type="match status" value="1"/>
</dbReference>
<evidence type="ECO:0000313" key="2">
    <source>
        <dbReference type="EMBL" id="TCV07751.1"/>
    </source>
</evidence>
<proteinExistence type="predicted"/>
<dbReference type="Gene3D" id="3.40.630.30">
    <property type="match status" value="1"/>
</dbReference>
<dbReference type="PROSITE" id="PS51186">
    <property type="entry name" value="GNAT"/>
    <property type="match status" value="1"/>
</dbReference>
<dbReference type="GO" id="GO:0016747">
    <property type="term" value="F:acyltransferase activity, transferring groups other than amino-acyl groups"/>
    <property type="evidence" value="ECO:0007669"/>
    <property type="project" value="InterPro"/>
</dbReference>
<evidence type="ECO:0000259" key="1">
    <source>
        <dbReference type="PROSITE" id="PS51186"/>
    </source>
</evidence>
<feature type="domain" description="N-acetyltransferase" evidence="1">
    <location>
        <begin position="1"/>
        <end position="148"/>
    </location>
</feature>
<dbReference type="OrthoDB" id="9797178at2"/>
<dbReference type="Proteomes" id="UP000295433">
    <property type="component" value="Unassembled WGS sequence"/>
</dbReference>
<name>A0A4R3VRX5_9GAMM</name>
<sequence>MLIRVEIPVDAVGIDSLLRRAFPTGAEAHLVHQLREDGLLTLGVVATDDEGGVVGYVAFSPVLIAGEERQWVALAPLAVEETLRRQGVGEKLVYEGLDALNEFGYNAVVVLGDPAYYARFGFIPAAEQQLHSRWADSESAFQVYQLADNHVAGEGQSESESGFAQVSGLVEYAEPFNAFLSPANNTSTQSVSG</sequence>
<dbReference type="AlphaFoldDB" id="A0A4R3VRX5"/>